<evidence type="ECO:0008006" key="4">
    <source>
        <dbReference type="Google" id="ProtNLM"/>
    </source>
</evidence>
<gene>
    <name evidence="2" type="ORF">GCM10025874_06610</name>
</gene>
<feature type="compositionally biased region" description="Polar residues" evidence="1">
    <location>
        <begin position="254"/>
        <end position="269"/>
    </location>
</feature>
<accession>A0AA37UB35</accession>
<dbReference type="EMBL" id="BSUL01000001">
    <property type="protein sequence ID" value="GMA27408.1"/>
    <property type="molecule type" value="Genomic_DNA"/>
</dbReference>
<protein>
    <recommendedName>
        <fullName evidence="4">DUF4192 domain-containing protein</fullName>
    </recommendedName>
</protein>
<keyword evidence="3" id="KW-1185">Reference proteome</keyword>
<dbReference type="Proteomes" id="UP001157160">
    <property type="component" value="Unassembled WGS sequence"/>
</dbReference>
<comment type="caution">
    <text evidence="2">The sequence shown here is derived from an EMBL/GenBank/DDBJ whole genome shotgun (WGS) entry which is preliminary data.</text>
</comment>
<name>A0AA37UB35_9MICO</name>
<evidence type="ECO:0000313" key="2">
    <source>
        <dbReference type="EMBL" id="GMA27408.1"/>
    </source>
</evidence>
<proteinExistence type="predicted"/>
<dbReference type="InterPro" id="IPR025447">
    <property type="entry name" value="DUF4192"/>
</dbReference>
<sequence>MTTATPIIRSSNGAEFLGTVPALAGFSPADSVLAIPFEGRRTVGGVFRFDLPKPRSREVHDQLASLLLGNLSRFERVDGVVLVVYAPGPFPNARAAHDRLRRTMERRLRDGGFRIVDSFLVAEDGWASWQERRSPWAGHPLEQIEHGEVKERADAARGALRPIRAQAALPDPEPHLRGLLDDAALALLEFEAEVDAFGRVVPAAPYERSAFVEQLLEHDAEALTVRQLARLAVLAVVPRSGTSRCCRSASASRQVGSQNAATTRCTPNVSAPARRSTRSPLGASARTTAPCST</sequence>
<dbReference type="Pfam" id="PF13830">
    <property type="entry name" value="DUF4192"/>
    <property type="match status" value="1"/>
</dbReference>
<reference evidence="2 3" key="1">
    <citation type="journal article" date="2014" name="Int. J. Syst. Evol. Microbiol.">
        <title>Complete genome sequence of Corynebacterium casei LMG S-19264T (=DSM 44701T), isolated from a smear-ripened cheese.</title>
        <authorList>
            <consortium name="US DOE Joint Genome Institute (JGI-PGF)"/>
            <person name="Walter F."/>
            <person name="Albersmeier A."/>
            <person name="Kalinowski J."/>
            <person name="Ruckert C."/>
        </authorList>
    </citation>
    <scope>NUCLEOTIDE SEQUENCE [LARGE SCALE GENOMIC DNA]</scope>
    <source>
        <strain evidence="2 3">NBRC 112289</strain>
    </source>
</reference>
<organism evidence="2 3">
    <name type="scientific">Arenivirga flava</name>
    <dbReference type="NCBI Taxonomy" id="1930060"/>
    <lineage>
        <taxon>Bacteria</taxon>
        <taxon>Bacillati</taxon>
        <taxon>Actinomycetota</taxon>
        <taxon>Actinomycetes</taxon>
        <taxon>Micrococcales</taxon>
        <taxon>Microbacteriaceae</taxon>
        <taxon>Arenivirga</taxon>
    </lineage>
</organism>
<feature type="region of interest" description="Disordered" evidence="1">
    <location>
        <begin position="247"/>
        <end position="293"/>
    </location>
</feature>
<evidence type="ECO:0000313" key="3">
    <source>
        <dbReference type="Proteomes" id="UP001157160"/>
    </source>
</evidence>
<dbReference type="AlphaFoldDB" id="A0AA37UB35"/>
<evidence type="ECO:0000256" key="1">
    <source>
        <dbReference type="SAM" id="MobiDB-lite"/>
    </source>
</evidence>